<dbReference type="Proteomes" id="UP000078292">
    <property type="component" value="Unassembled WGS sequence"/>
</dbReference>
<evidence type="ECO:0000313" key="2">
    <source>
        <dbReference type="EMBL" id="OAV62406.1"/>
    </source>
</evidence>
<feature type="transmembrane region" description="Helical" evidence="1">
    <location>
        <begin position="44"/>
        <end position="63"/>
    </location>
</feature>
<evidence type="ECO:0000313" key="3">
    <source>
        <dbReference type="Proteomes" id="UP000078292"/>
    </source>
</evidence>
<name>A0A1B7M1D1_9MICC</name>
<comment type="caution">
    <text evidence="2">The sequence shown here is derived from an EMBL/GenBank/DDBJ whole genome shotgun (WGS) entry which is preliminary data.</text>
</comment>
<accession>A0A1B7M1D1</accession>
<organism evidence="2 3">
    <name type="scientific">Enteractinococcus helveticum</name>
    <dbReference type="NCBI Taxonomy" id="1837282"/>
    <lineage>
        <taxon>Bacteria</taxon>
        <taxon>Bacillati</taxon>
        <taxon>Actinomycetota</taxon>
        <taxon>Actinomycetes</taxon>
        <taxon>Micrococcales</taxon>
        <taxon>Micrococcaceae</taxon>
    </lineage>
</organism>
<protein>
    <submittedName>
        <fullName evidence="2">Uncharacterized protein</fullName>
    </submittedName>
</protein>
<sequence length="225" mass="26129">MVESNHLGHGAAFATGAAGGPVQRRLRKMSTHPEDPRVFSQAKIWVPLGLLLSLLMTLIMPIPISEYLDGTSDDIFSIILPGLFTLFCYLLLLMGLFRRFGVNREKAWTRFGKLFYRQVRFEDIDRFGVGMQRYKLYAGDTMINIDYNRFDYSLVFIRLLEELQYRRFRLQKVGVDDPEWEDTAQAHRNMLAADVYANHRAFYDAHPEELDRLQALAQPPQTYVN</sequence>
<evidence type="ECO:0000256" key="1">
    <source>
        <dbReference type="SAM" id="Phobius"/>
    </source>
</evidence>
<keyword evidence="3" id="KW-1185">Reference proteome</keyword>
<dbReference type="EMBL" id="LXEY01000012">
    <property type="protein sequence ID" value="OAV62406.1"/>
    <property type="molecule type" value="Genomic_DNA"/>
</dbReference>
<dbReference type="AlphaFoldDB" id="A0A1B7M1D1"/>
<dbReference type="RefSeq" id="WP_052504714.1">
    <property type="nucleotide sequence ID" value="NZ_LXEY01000012.1"/>
</dbReference>
<keyword evidence="1" id="KW-1133">Transmembrane helix</keyword>
<dbReference type="OrthoDB" id="4964348at2"/>
<keyword evidence="1" id="KW-0472">Membrane</keyword>
<reference evidence="2 3" key="1">
    <citation type="submission" date="2016-04" db="EMBL/GenBank/DDBJ databases">
        <title>First whole genome shotgun sequence of the bacterium Enteractinococcus sp. strain UASWS1574.</title>
        <authorList>
            <person name="Crovadore J."/>
            <person name="Chablais R."/>
            <person name="Lefort F."/>
        </authorList>
    </citation>
    <scope>NUCLEOTIDE SEQUENCE [LARGE SCALE GENOMIC DNA]</scope>
    <source>
        <strain evidence="2 3">UASWS1574</strain>
    </source>
</reference>
<feature type="transmembrane region" description="Helical" evidence="1">
    <location>
        <begin position="75"/>
        <end position="97"/>
    </location>
</feature>
<dbReference type="STRING" id="1837282.A6F49_06770"/>
<gene>
    <name evidence="2" type="ORF">A6F49_06770</name>
</gene>
<keyword evidence="1" id="KW-0812">Transmembrane</keyword>
<proteinExistence type="predicted"/>